<dbReference type="InterPro" id="IPR007837">
    <property type="entry name" value="DinB"/>
</dbReference>
<keyword evidence="5" id="KW-1185">Reference proteome</keyword>
<dbReference type="AlphaFoldDB" id="A0A7K1T176"/>
<sequence>MKAHFLKMFDYDKYANLLILESILAMSAPEKPVQLMAHLLASQQIWLNRCKGLPAVGGALWPDWKAETFEGTMEDNHLNWADFINQLEPVDFKNVIAYQNSKGESFENQLSDVLAHVINHGTHHRAQAGQHLKLAGLKQLPVTDYIFYLRNKGL</sequence>
<protein>
    <recommendedName>
        <fullName evidence="6">Damage-inducible protein DinB</fullName>
    </recommendedName>
</protein>
<evidence type="ECO:0000313" key="4">
    <source>
        <dbReference type="EMBL" id="MVN23305.1"/>
    </source>
</evidence>
<evidence type="ECO:0000256" key="3">
    <source>
        <dbReference type="PIRSR" id="PIRSR607837-1"/>
    </source>
</evidence>
<gene>
    <name evidence="4" type="ORF">GO621_17410</name>
</gene>
<dbReference type="Proteomes" id="UP000462014">
    <property type="component" value="Unassembled WGS sequence"/>
</dbReference>
<dbReference type="PANTHER" id="PTHR37302:SF1">
    <property type="entry name" value="PROTEIN DINB"/>
    <property type="match status" value="1"/>
</dbReference>
<evidence type="ECO:0000313" key="5">
    <source>
        <dbReference type="Proteomes" id="UP000462014"/>
    </source>
</evidence>
<feature type="binding site" evidence="3">
    <location>
        <position position="124"/>
    </location>
    <ligand>
        <name>a divalent metal cation</name>
        <dbReference type="ChEBI" id="CHEBI:60240"/>
    </ligand>
</feature>
<comment type="similarity">
    <text evidence="1">Belongs to the DinB family.</text>
</comment>
<dbReference type="Pfam" id="PF05163">
    <property type="entry name" value="DinB"/>
    <property type="match status" value="1"/>
</dbReference>
<dbReference type="GO" id="GO:0046872">
    <property type="term" value="F:metal ion binding"/>
    <property type="evidence" value="ECO:0007669"/>
    <property type="project" value="UniProtKB-KW"/>
</dbReference>
<comment type="caution">
    <text evidence="4">The sequence shown here is derived from an EMBL/GenBank/DDBJ whole genome shotgun (WGS) entry which is preliminary data.</text>
</comment>
<dbReference type="RefSeq" id="WP_157569422.1">
    <property type="nucleotide sequence ID" value="NZ_WPIK01000022.1"/>
</dbReference>
<keyword evidence="2 3" id="KW-0479">Metal-binding</keyword>
<reference evidence="4 5" key="1">
    <citation type="submission" date="2019-12" db="EMBL/GenBank/DDBJ databases">
        <title>Mucilaginibacter sp. HMF7410 genome sequencing and assembly.</title>
        <authorList>
            <person name="Kang H."/>
            <person name="Cha I."/>
            <person name="Kim H."/>
            <person name="Joh K."/>
        </authorList>
    </citation>
    <scope>NUCLEOTIDE SEQUENCE [LARGE SCALE GENOMIC DNA]</scope>
    <source>
        <strain evidence="4 5">HMF7410</strain>
    </source>
</reference>
<evidence type="ECO:0008006" key="6">
    <source>
        <dbReference type="Google" id="ProtNLM"/>
    </source>
</evidence>
<proteinExistence type="inferred from homology"/>
<feature type="binding site" evidence="3">
    <location>
        <position position="120"/>
    </location>
    <ligand>
        <name>a divalent metal cation</name>
        <dbReference type="ChEBI" id="CHEBI:60240"/>
    </ligand>
</feature>
<accession>A0A7K1T176</accession>
<organism evidence="4 5">
    <name type="scientific">Mucilaginibacter arboris</name>
    <dbReference type="NCBI Taxonomy" id="2682090"/>
    <lineage>
        <taxon>Bacteria</taxon>
        <taxon>Pseudomonadati</taxon>
        <taxon>Bacteroidota</taxon>
        <taxon>Sphingobacteriia</taxon>
        <taxon>Sphingobacteriales</taxon>
        <taxon>Sphingobacteriaceae</taxon>
        <taxon>Mucilaginibacter</taxon>
    </lineage>
</organism>
<dbReference type="PANTHER" id="PTHR37302">
    <property type="entry name" value="SLR1116 PROTEIN"/>
    <property type="match status" value="1"/>
</dbReference>
<dbReference type="EMBL" id="WPIK01000022">
    <property type="protein sequence ID" value="MVN23305.1"/>
    <property type="molecule type" value="Genomic_DNA"/>
</dbReference>
<dbReference type="InterPro" id="IPR034660">
    <property type="entry name" value="DinB/YfiT-like"/>
</dbReference>
<name>A0A7K1T176_9SPHI</name>
<evidence type="ECO:0000256" key="2">
    <source>
        <dbReference type="ARBA" id="ARBA00022723"/>
    </source>
</evidence>
<feature type="binding site" evidence="3">
    <location>
        <position position="38"/>
    </location>
    <ligand>
        <name>a divalent metal cation</name>
        <dbReference type="ChEBI" id="CHEBI:60240"/>
    </ligand>
</feature>
<dbReference type="Gene3D" id="1.20.120.450">
    <property type="entry name" value="dinb family like domain"/>
    <property type="match status" value="1"/>
</dbReference>
<evidence type="ECO:0000256" key="1">
    <source>
        <dbReference type="ARBA" id="ARBA00008635"/>
    </source>
</evidence>
<dbReference type="SUPFAM" id="SSF109854">
    <property type="entry name" value="DinB/YfiT-like putative metalloenzymes"/>
    <property type="match status" value="1"/>
</dbReference>